<reference evidence="1 2" key="1">
    <citation type="submission" date="2019-02" db="EMBL/GenBank/DDBJ databases">
        <title>Deep-cultivation of Planctomycetes and their phenomic and genomic characterization uncovers novel biology.</title>
        <authorList>
            <person name="Wiegand S."/>
            <person name="Jogler M."/>
            <person name="Boedeker C."/>
            <person name="Pinto D."/>
            <person name="Vollmers J."/>
            <person name="Rivas-Marin E."/>
            <person name="Kohn T."/>
            <person name="Peeters S.H."/>
            <person name="Heuer A."/>
            <person name="Rast P."/>
            <person name="Oberbeckmann S."/>
            <person name="Bunk B."/>
            <person name="Jeske O."/>
            <person name="Meyerdierks A."/>
            <person name="Storesund J.E."/>
            <person name="Kallscheuer N."/>
            <person name="Luecker S."/>
            <person name="Lage O.M."/>
            <person name="Pohl T."/>
            <person name="Merkel B.J."/>
            <person name="Hornburger P."/>
            <person name="Mueller R.-W."/>
            <person name="Bruemmer F."/>
            <person name="Labrenz M."/>
            <person name="Spormann A.M."/>
            <person name="Op den Camp H."/>
            <person name="Overmann J."/>
            <person name="Amann R."/>
            <person name="Jetten M.S.M."/>
            <person name="Mascher T."/>
            <person name="Medema M.H."/>
            <person name="Devos D.P."/>
            <person name="Kaster A.-K."/>
            <person name="Ovreas L."/>
            <person name="Rohde M."/>
            <person name="Galperin M.Y."/>
            <person name="Jogler C."/>
        </authorList>
    </citation>
    <scope>NUCLEOTIDE SEQUENCE [LARGE SCALE GENOMIC DNA]</scope>
    <source>
        <strain evidence="1 2">Pan241w</strain>
    </source>
</reference>
<dbReference type="AlphaFoldDB" id="A0A517R9T6"/>
<proteinExistence type="predicted"/>
<evidence type="ECO:0000313" key="2">
    <source>
        <dbReference type="Proteomes" id="UP000317171"/>
    </source>
</evidence>
<dbReference type="Proteomes" id="UP000317171">
    <property type="component" value="Chromosome"/>
</dbReference>
<protein>
    <submittedName>
        <fullName evidence="1">Uncharacterized protein</fullName>
    </submittedName>
</protein>
<dbReference type="KEGG" id="gaz:Pan241w_06790"/>
<gene>
    <name evidence="1" type="ORF">Pan241w_06790</name>
</gene>
<name>A0A517R9T6_9PLAN</name>
<organism evidence="1 2">
    <name type="scientific">Gimesia alba</name>
    <dbReference type="NCBI Taxonomy" id="2527973"/>
    <lineage>
        <taxon>Bacteria</taxon>
        <taxon>Pseudomonadati</taxon>
        <taxon>Planctomycetota</taxon>
        <taxon>Planctomycetia</taxon>
        <taxon>Planctomycetales</taxon>
        <taxon>Planctomycetaceae</taxon>
        <taxon>Gimesia</taxon>
    </lineage>
</organism>
<keyword evidence="2" id="KW-1185">Reference proteome</keyword>
<dbReference type="EMBL" id="CP036269">
    <property type="protein sequence ID" value="QDT40621.1"/>
    <property type="molecule type" value="Genomic_DNA"/>
</dbReference>
<accession>A0A517R9T6</accession>
<evidence type="ECO:0000313" key="1">
    <source>
        <dbReference type="EMBL" id="QDT40621.1"/>
    </source>
</evidence>
<sequence>MDVFDRVALSDFYKKRYDILAFDGEHKIIRRCWLYMSIVRWLRSLKPAILRRNMDCLMLSLWERG</sequence>